<dbReference type="EMBL" id="JADKNH010000010">
    <property type="protein sequence ID" value="MBF4694620.1"/>
    <property type="molecule type" value="Genomic_DNA"/>
</dbReference>
<dbReference type="Pfam" id="PF07833">
    <property type="entry name" value="Cu_amine_oxidN1"/>
    <property type="match status" value="1"/>
</dbReference>
<organism evidence="3 4">
    <name type="scientific">Fusibacter ferrireducens</name>
    <dbReference type="NCBI Taxonomy" id="2785058"/>
    <lineage>
        <taxon>Bacteria</taxon>
        <taxon>Bacillati</taxon>
        <taxon>Bacillota</taxon>
        <taxon>Clostridia</taxon>
        <taxon>Eubacteriales</taxon>
        <taxon>Eubacteriales Family XII. Incertae Sedis</taxon>
        <taxon>Fusibacter</taxon>
    </lineage>
</organism>
<dbReference type="Proteomes" id="UP000614200">
    <property type="component" value="Unassembled WGS sequence"/>
</dbReference>
<dbReference type="Gene3D" id="3.20.20.80">
    <property type="entry name" value="Glycosidases"/>
    <property type="match status" value="1"/>
</dbReference>
<evidence type="ECO:0000259" key="2">
    <source>
        <dbReference type="Pfam" id="PF07833"/>
    </source>
</evidence>
<dbReference type="Gene3D" id="3.30.457.10">
    <property type="entry name" value="Copper amine oxidase-like, N-terminal domain"/>
    <property type="match status" value="1"/>
</dbReference>
<keyword evidence="1" id="KW-0732">Signal</keyword>
<name>A0ABR9ZXN4_9FIRM</name>
<reference evidence="3 4" key="1">
    <citation type="submission" date="2020-11" db="EMBL/GenBank/DDBJ databases">
        <title>Fusibacter basophilias sp. nov.</title>
        <authorList>
            <person name="Qiu D."/>
        </authorList>
    </citation>
    <scope>NUCLEOTIDE SEQUENCE [LARGE SCALE GENOMIC DNA]</scope>
    <source>
        <strain evidence="3 4">Q10-2</strain>
    </source>
</reference>
<dbReference type="SUPFAM" id="SSF55383">
    <property type="entry name" value="Copper amine oxidase, domain N"/>
    <property type="match status" value="1"/>
</dbReference>
<comment type="caution">
    <text evidence="3">The sequence shown here is derived from an EMBL/GenBank/DDBJ whole genome shotgun (WGS) entry which is preliminary data.</text>
</comment>
<feature type="chain" id="PRO_5047056198" description="Copper amine oxidase-like N-terminal domain-containing protein" evidence="1">
    <location>
        <begin position="29"/>
        <end position="832"/>
    </location>
</feature>
<protein>
    <recommendedName>
        <fullName evidence="2">Copper amine oxidase-like N-terminal domain-containing protein</fullName>
    </recommendedName>
</protein>
<dbReference type="InterPro" id="IPR012854">
    <property type="entry name" value="Cu_amine_oxidase-like_N"/>
</dbReference>
<gene>
    <name evidence="3" type="ORF">ISU02_16025</name>
</gene>
<evidence type="ECO:0000313" key="3">
    <source>
        <dbReference type="EMBL" id="MBF4694620.1"/>
    </source>
</evidence>
<evidence type="ECO:0000256" key="1">
    <source>
        <dbReference type="SAM" id="SignalP"/>
    </source>
</evidence>
<dbReference type="InterPro" id="IPR017853">
    <property type="entry name" value="GH"/>
</dbReference>
<feature type="domain" description="Copper amine oxidase-like N-terminal" evidence="2">
    <location>
        <begin position="722"/>
        <end position="823"/>
    </location>
</feature>
<accession>A0ABR9ZXN4</accession>
<dbReference type="InterPro" id="IPR036582">
    <property type="entry name" value="Mao_N_sf"/>
</dbReference>
<proteinExistence type="predicted"/>
<keyword evidence="4" id="KW-1185">Reference proteome</keyword>
<dbReference type="RefSeq" id="WP_194702863.1">
    <property type="nucleotide sequence ID" value="NZ_JADKNH010000010.1"/>
</dbReference>
<evidence type="ECO:0000313" key="4">
    <source>
        <dbReference type="Proteomes" id="UP000614200"/>
    </source>
</evidence>
<dbReference type="SUPFAM" id="SSF51445">
    <property type="entry name" value="(Trans)glycosidases"/>
    <property type="match status" value="1"/>
</dbReference>
<sequence>MKNWSKKCLFQVLLLGLIASTFFQFTYGQDTSVIRIVEVIKANEESSYQKMFTDFGMLVEVIHEEDLSTLELSDVDILIITQSVADHCIPEASIVKAVGSGMQLIVERHQSLGRQLGVDFGTDTKQIDGLIDKMHPTVNIFWDEKVTIPMITNKDLSVHCLSSDKSTPVVVSGQYQKGSFVYSTVGAYVNETDYQYYRIPFMMQIVSKTFALDFSIKRDQMIVYMDWGYYYDQDPEQLAQQFKKAGISEVHLSAWYEIDKTKTFYDKFINACNGQGILVYAWFEFPMVTEQFWHDHPEWREKTGTLEDAHVSWRYLMAMENPACMDAIKAYVKDYLGAFNWDGVDIAELYFESPDGFKFPETFTPLSDDVRSAFKAKTGVDPIELFDASSPYHHSKSDNAIKTQFLQYRRDLVTALNEEIISSVKLLKKGGLPYSIYVTQIESIKDSKMYDNIGVDANAFIKLQNKYDFFYIVEDPFTLWALGPARYSEISKHYKGKMNSDKDVLFDINIVERSRVAYENLYPTAKQTGLELYDLIAHAMSLSDRVCLYAAHTLYDHDYEMLPYVMAHKSQVEKVNSGHIKTQSENTFKYLGDMKHKEVLIDGQVSPFVNSDFILIPSGTHDVEFKVIPAETFEKNMRILDFNGEIKRFKSTADKIELEYQEKRNGLITINFVPTEILLDDVQTSLEVLYNGESFTVKAPLGKHKLTLVNAPNGNESQKLFIQGKYVHFESKPLLVNNNSLYRAEELLSALGVDFDYHSSYKTYTGGKNGYVFWIQLDNPYAKANGKEVYLETVGIKNEDINYVPLKFICQALNFKVSYIPKYHIVTVNAMP</sequence>
<feature type="signal peptide" evidence="1">
    <location>
        <begin position="1"/>
        <end position="28"/>
    </location>
</feature>